<dbReference type="RefSeq" id="WP_145360989.1">
    <property type="nucleotide sequence ID" value="NZ_CP036265.1"/>
</dbReference>
<keyword evidence="2" id="KW-1185">Reference proteome</keyword>
<dbReference type="OrthoDB" id="631431at2"/>
<accession>A0A517PF51</accession>
<evidence type="ECO:0000313" key="1">
    <source>
        <dbReference type="EMBL" id="QDT18007.1"/>
    </source>
</evidence>
<dbReference type="Proteomes" id="UP000318741">
    <property type="component" value="Chromosome"/>
</dbReference>
<reference evidence="1 2" key="1">
    <citation type="submission" date="2019-02" db="EMBL/GenBank/DDBJ databases">
        <title>Deep-cultivation of Planctomycetes and their phenomic and genomic characterization uncovers novel biology.</title>
        <authorList>
            <person name="Wiegand S."/>
            <person name="Jogler M."/>
            <person name="Boedeker C."/>
            <person name="Pinto D."/>
            <person name="Vollmers J."/>
            <person name="Rivas-Marin E."/>
            <person name="Kohn T."/>
            <person name="Peeters S.H."/>
            <person name="Heuer A."/>
            <person name="Rast P."/>
            <person name="Oberbeckmann S."/>
            <person name="Bunk B."/>
            <person name="Jeske O."/>
            <person name="Meyerdierks A."/>
            <person name="Storesund J.E."/>
            <person name="Kallscheuer N."/>
            <person name="Luecker S."/>
            <person name="Lage O.M."/>
            <person name="Pohl T."/>
            <person name="Merkel B.J."/>
            <person name="Hornburger P."/>
            <person name="Mueller R.-W."/>
            <person name="Bruemmer F."/>
            <person name="Labrenz M."/>
            <person name="Spormann A.M."/>
            <person name="Op den Camp H."/>
            <person name="Overmann J."/>
            <person name="Amann R."/>
            <person name="Jetten M.S.M."/>
            <person name="Mascher T."/>
            <person name="Medema M.H."/>
            <person name="Devos D.P."/>
            <person name="Kaster A.-K."/>
            <person name="Ovreas L."/>
            <person name="Rohde M."/>
            <person name="Galperin M.Y."/>
            <person name="Jogler C."/>
        </authorList>
    </citation>
    <scope>NUCLEOTIDE SEQUENCE [LARGE SCALE GENOMIC DNA]</scope>
    <source>
        <strain evidence="1 2">CA12</strain>
    </source>
</reference>
<dbReference type="AlphaFoldDB" id="A0A517PF51"/>
<gene>
    <name evidence="1" type="ORF">CA12_41450</name>
</gene>
<organism evidence="1 2">
    <name type="scientific">Alienimonas californiensis</name>
    <dbReference type="NCBI Taxonomy" id="2527989"/>
    <lineage>
        <taxon>Bacteria</taxon>
        <taxon>Pseudomonadati</taxon>
        <taxon>Planctomycetota</taxon>
        <taxon>Planctomycetia</taxon>
        <taxon>Planctomycetales</taxon>
        <taxon>Planctomycetaceae</taxon>
        <taxon>Alienimonas</taxon>
    </lineage>
</organism>
<proteinExistence type="predicted"/>
<name>A0A517PF51_9PLAN</name>
<dbReference type="EMBL" id="CP036265">
    <property type="protein sequence ID" value="QDT18007.1"/>
    <property type="molecule type" value="Genomic_DNA"/>
</dbReference>
<dbReference type="KEGG" id="acaf:CA12_41450"/>
<protein>
    <submittedName>
        <fullName evidence="1">Uncharacterized protein</fullName>
    </submittedName>
</protein>
<evidence type="ECO:0000313" key="2">
    <source>
        <dbReference type="Proteomes" id="UP000318741"/>
    </source>
</evidence>
<sequence length="334" mass="35364">MDAPPPLPDDAPDGRPAPRAIAGFLLKVGLFVAVQAATAAALIEVSPRPDPYMRAYAAKQALSETAPSPRVLLVGGSNVAFGVDSRRLGEALGRTPINLGLNAGLGHPFILNQGAAAVKPGDLVILSLEYGPVGQAAMFNDLLLEQPAAAAHLPLAGWKTVGDTGMDYLILKARSSARRILWPAGSAIGPSLYLGSHFDERGDFVGHRDLPRNPDRELVGISSETPPAKLDRVAAFAEAVAAAGGTLVVVHPPVPRRRYEEHRENLDAWDAALRDRLSVPVLTTPREAALPEEFFFDTPYHLAGDGVERRTDDLIARLTAAGFAAPVAAPTDTR</sequence>